<sequence length="614" mass="70928">MDQFTEMVSKECTASLDAFWVAVQILLKSPHLVNRRLLASIPLLFLRLKNVEALKIFHKLQNVDSEYFITDNLEKSAVDLLKEIGDDISVETCLEEELEVSLGETGEDSIYVRLAKLKPRRPRLLETLEISIIDLKHKTITNLYHKNVINPDKKPLCFECTYQIIFSDHHLSMNMLESSRAKTKQGALMWFKGNFFCKLFNWIQHSPEIIKKKKFVNGSLKLVSSEKYTNLYAELKTKYGEELVKIWPETTDPSKFVYEDVAIATYLLLLWEDERKSLNIDSKQSFLDLGCGNGLLVHILNSEGHPGMGIDLRRRKIWDLYPESTKLEVQTIIPSSKSLFPEIDWLIGNHSDELTPWIPVIAARSSYKCRFFLLPCCFFEFDGRKYQRDRAHSQYFEYMGYIQKISETCGFKTLYDRLRIPSTKRICLVGTTRNYEIEETDALDSKIQRLINARCNAVQVGDEWSSTFKPREPTERVRNCTKLSKHLITSIINEISALLLRKARMIKIKKDSEKLWNAGGIFTLAEVANAVDPDSLKELKNQCGGLQTLCKNNGDIFKIESGHVRFRIPGKDKCGRKKKSNIPDKVHIKTKPCWFYENHPDGCPVSEDECKFKH</sequence>
<protein>
    <submittedName>
        <fullName evidence="1">Uncharacterized protein</fullName>
    </submittedName>
</protein>
<evidence type="ECO:0000313" key="2">
    <source>
        <dbReference type="Proteomes" id="UP001239111"/>
    </source>
</evidence>
<name>A0ACC2PMP2_9HYME</name>
<comment type="caution">
    <text evidence="1">The sequence shown here is derived from an EMBL/GenBank/DDBJ whole genome shotgun (WGS) entry which is preliminary data.</text>
</comment>
<dbReference type="EMBL" id="CM056741">
    <property type="protein sequence ID" value="KAJ8683055.1"/>
    <property type="molecule type" value="Genomic_DNA"/>
</dbReference>
<proteinExistence type="predicted"/>
<reference evidence="1" key="1">
    <citation type="submission" date="2023-04" db="EMBL/GenBank/DDBJ databases">
        <title>A chromosome-level genome assembly of the parasitoid wasp Eretmocerus hayati.</title>
        <authorList>
            <person name="Zhong Y."/>
            <person name="Liu S."/>
            <person name="Liu Y."/>
        </authorList>
    </citation>
    <scope>NUCLEOTIDE SEQUENCE</scope>
    <source>
        <strain evidence="1">ZJU_SS_LIU_2023</strain>
    </source>
</reference>
<evidence type="ECO:0000313" key="1">
    <source>
        <dbReference type="EMBL" id="KAJ8683055.1"/>
    </source>
</evidence>
<accession>A0ACC2PMP2</accession>
<organism evidence="1 2">
    <name type="scientific">Eretmocerus hayati</name>
    <dbReference type="NCBI Taxonomy" id="131215"/>
    <lineage>
        <taxon>Eukaryota</taxon>
        <taxon>Metazoa</taxon>
        <taxon>Ecdysozoa</taxon>
        <taxon>Arthropoda</taxon>
        <taxon>Hexapoda</taxon>
        <taxon>Insecta</taxon>
        <taxon>Pterygota</taxon>
        <taxon>Neoptera</taxon>
        <taxon>Endopterygota</taxon>
        <taxon>Hymenoptera</taxon>
        <taxon>Apocrita</taxon>
        <taxon>Proctotrupomorpha</taxon>
        <taxon>Chalcidoidea</taxon>
        <taxon>Aphelinidae</taxon>
        <taxon>Aphelininae</taxon>
        <taxon>Eretmocerus</taxon>
    </lineage>
</organism>
<dbReference type="Proteomes" id="UP001239111">
    <property type="component" value="Chromosome 1"/>
</dbReference>
<gene>
    <name evidence="1" type="ORF">QAD02_018847</name>
</gene>
<keyword evidence="2" id="KW-1185">Reference proteome</keyword>